<proteinExistence type="predicted"/>
<accession>A0A8I1DGX0</accession>
<dbReference type="SUPFAM" id="SSF53474">
    <property type="entry name" value="alpha/beta-Hydrolases"/>
    <property type="match status" value="1"/>
</dbReference>
<dbReference type="Proteomes" id="UP000633619">
    <property type="component" value="Unassembled WGS sequence"/>
</dbReference>
<dbReference type="EMBL" id="JAECVW010000013">
    <property type="protein sequence ID" value="MBH8596326.1"/>
    <property type="molecule type" value="Genomic_DNA"/>
</dbReference>
<dbReference type="PANTHER" id="PTHR37946:SF1">
    <property type="entry name" value="SLL1969 PROTEIN"/>
    <property type="match status" value="1"/>
</dbReference>
<dbReference type="InterPro" id="IPR029058">
    <property type="entry name" value="AB_hydrolase_fold"/>
</dbReference>
<dbReference type="RefSeq" id="WP_181732981.1">
    <property type="nucleotide sequence ID" value="NZ_JACEIR010000015.1"/>
</dbReference>
<dbReference type="PANTHER" id="PTHR37946">
    <property type="entry name" value="SLL1969 PROTEIN"/>
    <property type="match status" value="1"/>
</dbReference>
<feature type="chain" id="PRO_5034553729" evidence="1">
    <location>
        <begin position="26"/>
        <end position="284"/>
    </location>
</feature>
<comment type="caution">
    <text evidence="3">The sequence shown here is derived from an EMBL/GenBank/DDBJ whole genome shotgun (WGS) entry which is preliminary data.</text>
</comment>
<keyword evidence="3" id="KW-0378">Hydrolase</keyword>
<dbReference type="Gene3D" id="3.40.50.1820">
    <property type="entry name" value="alpha/beta hydrolase"/>
    <property type="match status" value="1"/>
</dbReference>
<feature type="domain" description="GPI inositol-deacylase PGAP1-like alpha/beta" evidence="2">
    <location>
        <begin position="99"/>
        <end position="172"/>
    </location>
</feature>
<organism evidence="3 4">
    <name type="scientific">Thermoactinomyces intermedius</name>
    <dbReference type="NCBI Taxonomy" id="2024"/>
    <lineage>
        <taxon>Bacteria</taxon>
        <taxon>Bacillati</taxon>
        <taxon>Bacillota</taxon>
        <taxon>Bacilli</taxon>
        <taxon>Bacillales</taxon>
        <taxon>Thermoactinomycetaceae</taxon>
        <taxon>Thermoactinomyces</taxon>
    </lineage>
</organism>
<evidence type="ECO:0000313" key="4">
    <source>
        <dbReference type="Proteomes" id="UP000633619"/>
    </source>
</evidence>
<protein>
    <submittedName>
        <fullName evidence="3">Alpha/beta hydrolase</fullName>
    </submittedName>
</protein>
<evidence type="ECO:0000313" key="3">
    <source>
        <dbReference type="EMBL" id="MBH8596326.1"/>
    </source>
</evidence>
<sequence>MKRKVLCLCLLSAFVFGLLPPPGSGKTTVPKKYDLVLIHGFNNRHQWGYEFLNRLARSWGSGNVYVVYSNSSMKVWSMPVQGKRVIMMGAKNHQAGNDSIEEQARVISRKISVLQKQYGLGKNYYILAHSMGGLVARRLVYMRPGEVADLVTLGTPHQGTPLAKEYEWLGMFVNGQEGIKDVTPEAVARFNRRFPVEKSPFFQDGKLYTIAGDADGWGDRGWKGELAVGWTLLTLKYHTDSDGVVEEGKATLPGAYHVKTFWHLNHLELIQSPLVAEFVSKLLP</sequence>
<keyword evidence="1" id="KW-0732">Signal</keyword>
<feature type="signal peptide" evidence="1">
    <location>
        <begin position="1"/>
        <end position="25"/>
    </location>
</feature>
<reference evidence="3 4" key="1">
    <citation type="submission" date="2020-12" db="EMBL/GenBank/DDBJ databases">
        <title>WGS of Thermoactinomyces spp.</title>
        <authorList>
            <person name="Cheng K."/>
        </authorList>
    </citation>
    <scope>NUCLEOTIDE SEQUENCE [LARGE SCALE GENOMIC DNA]</scope>
    <source>
        <strain evidence="4">CICC 10671\DSM 43846</strain>
    </source>
</reference>
<dbReference type="GO" id="GO:0016788">
    <property type="term" value="F:hydrolase activity, acting on ester bonds"/>
    <property type="evidence" value="ECO:0007669"/>
    <property type="project" value="InterPro"/>
</dbReference>
<name>A0A8I1DGX0_THEIN</name>
<dbReference type="Pfam" id="PF07819">
    <property type="entry name" value="PGAP1"/>
    <property type="match status" value="1"/>
</dbReference>
<dbReference type="AlphaFoldDB" id="A0A8I1DGX0"/>
<evidence type="ECO:0000259" key="2">
    <source>
        <dbReference type="Pfam" id="PF07819"/>
    </source>
</evidence>
<evidence type="ECO:0000256" key="1">
    <source>
        <dbReference type="SAM" id="SignalP"/>
    </source>
</evidence>
<keyword evidence="4" id="KW-1185">Reference proteome</keyword>
<gene>
    <name evidence="3" type="ORF">I8U20_13540</name>
</gene>
<dbReference type="InterPro" id="IPR012908">
    <property type="entry name" value="PGAP1-ab_dom-like"/>
</dbReference>